<evidence type="ECO:0000256" key="1">
    <source>
        <dbReference type="ARBA" id="ARBA00022441"/>
    </source>
</evidence>
<dbReference type="Pfam" id="PF24681">
    <property type="entry name" value="Kelch_KLHDC2_KLHL20_DRC7"/>
    <property type="match status" value="2"/>
</dbReference>
<dbReference type="AlphaFoldDB" id="A0A1R2C9B4"/>
<dbReference type="EMBL" id="MPUH01000231">
    <property type="protein sequence ID" value="OMJ85603.1"/>
    <property type="molecule type" value="Genomic_DNA"/>
</dbReference>
<protein>
    <recommendedName>
        <fullName evidence="4">Tyrosine-protein kinase ephrin type A/B receptor-like domain-containing protein</fullName>
    </recommendedName>
</protein>
<dbReference type="InterPro" id="IPR015915">
    <property type="entry name" value="Kelch-typ_b-propeller"/>
</dbReference>
<feature type="domain" description="Tyrosine-protein kinase ephrin type A/B receptor-like" evidence="4">
    <location>
        <begin position="647"/>
        <end position="691"/>
    </location>
</feature>
<reference evidence="5 6" key="1">
    <citation type="submission" date="2016-11" db="EMBL/GenBank/DDBJ databases">
        <title>The macronuclear genome of Stentor coeruleus: a giant cell with tiny introns.</title>
        <authorList>
            <person name="Slabodnick M."/>
            <person name="Ruby J.G."/>
            <person name="Reiff S.B."/>
            <person name="Swart E.C."/>
            <person name="Gosai S."/>
            <person name="Prabakaran S."/>
            <person name="Witkowska E."/>
            <person name="Larue G.E."/>
            <person name="Fisher S."/>
            <person name="Freeman R.M."/>
            <person name="Gunawardena J."/>
            <person name="Chu W."/>
            <person name="Stover N.A."/>
            <person name="Gregory B.D."/>
            <person name="Nowacki M."/>
            <person name="Derisi J."/>
            <person name="Roy S.W."/>
            <person name="Marshall W.F."/>
            <person name="Sood P."/>
        </authorList>
    </citation>
    <scope>NUCLEOTIDE SEQUENCE [LARGE SCALE GENOMIC DNA]</scope>
    <source>
        <strain evidence="5">WM001</strain>
    </source>
</reference>
<dbReference type="InterPro" id="IPR009030">
    <property type="entry name" value="Growth_fac_rcpt_cys_sf"/>
</dbReference>
<dbReference type="SMART" id="SM01411">
    <property type="entry name" value="Ephrin_rec_like"/>
    <property type="match status" value="1"/>
</dbReference>
<evidence type="ECO:0000256" key="2">
    <source>
        <dbReference type="ARBA" id="ARBA00022737"/>
    </source>
</evidence>
<dbReference type="OrthoDB" id="292123at2759"/>
<accession>A0A1R2C9B4</accession>
<organism evidence="5 6">
    <name type="scientific">Stentor coeruleus</name>
    <dbReference type="NCBI Taxonomy" id="5963"/>
    <lineage>
        <taxon>Eukaryota</taxon>
        <taxon>Sar</taxon>
        <taxon>Alveolata</taxon>
        <taxon>Ciliophora</taxon>
        <taxon>Postciliodesmatophora</taxon>
        <taxon>Heterotrichea</taxon>
        <taxon>Heterotrichida</taxon>
        <taxon>Stentoridae</taxon>
        <taxon>Stentor</taxon>
    </lineage>
</organism>
<keyword evidence="3" id="KW-0472">Membrane</keyword>
<dbReference type="Pfam" id="PF07699">
    <property type="entry name" value="Ephrin_rec_like"/>
    <property type="match status" value="1"/>
</dbReference>
<dbReference type="SUPFAM" id="SSF57184">
    <property type="entry name" value="Growth factor receptor domain"/>
    <property type="match status" value="1"/>
</dbReference>
<feature type="transmembrane region" description="Helical" evidence="3">
    <location>
        <begin position="753"/>
        <end position="776"/>
    </location>
</feature>
<sequence>MVIFFTLHLHLVVAITENYVQFATKSWTPPEKRDSLELAWSSPTKFYLFGGINQSQRFNDLWIFYIDLGYWERIEIPTYNIPSSRSEFAFFQYNKDTKIYYLFGGIDDYGYKTDLWEYNEEIRRWDIIYEFSEVASLYSHATCHARISDKDYIFLYGGKTLTGLNTNLWKIDVETFVVESFQQNEDPPREVIEGNIFYYDGAIYQLWGKNEMDVHDRNMYKYSLDNQTWTMLESNLGDFIPTSSPKIAVHKNSVFVYGGIDEDRIVIDRILKINLQELPLVVKEFKINNYKVKHRPGLLSVEDYLWIFGGFDKTFSNELLRVNITDYTEEVDLEIVIKDSTFPSERVFSTAHLIDNKAVLFGGNNGDTYFNDLWYFFTNYSIWNAAESKGSIPSRRTSHAAGSHGDALVIWGGEDANGYKNDMFIYNTLSSYWEEVIASNQAPSSRKGACGILRFPKFFILGGKTYAGVSNEVWEYDFSTNLYNSLTGSPIKFYNGKCQYLNKKIYILGAKDSQSMGMSKIMYYYPSQDSWGYSYYKSEGSYLAESVSIVFPDYLIEYSGIYQELGVKPRIRVYLNDTNIYVSDATKWSVFATDSVYSKANLIYYGGGVYQDLITPTREKASNQFNSILIGELALTLNITSYCSEGTYRSNSFCEYCPQGTYSDGFGYSKCTTCPPGTVTLTFGATSMRQCYPCDSGTFNNPSELNECRECSKTSYCPIGSTKNEGTKPVYIEKSIQPKNYQDPNLNQKISSVFLYAASVSVAGTIMLLLLIPYITRKIKEIDMFSTSHEKEINKPLILRNTTLGGIFTMIFIGSAAFIVGYNAIQYFLKNVEESKSLQPLSVFQNEVQDFSSELNVSVIFHYYGDKCIQNGNCSDQIHVESPALIKGDSQYVCQKYGRACKIDFSCKNCEISSQYYLTYRLTEDYSFATAISVTVASTSSVPESDSIMSKTIQAKTGYVFSGSTPSEFFYSFTPSVFYSSLSQFPSRDTGYHVSESSPPVNGTAYSRTELAVVSGLSAIVYLDRKNFGLFTYRYEKQSVFIISSAVLGSVSGIFQIAGFLMSQLEEYYQKLKEFFNKKKKINEILEKRLAIGIFEDVRVEKPIIPKSVSNKKSLTKIMNYEEPSMLMDASI</sequence>
<evidence type="ECO:0000259" key="4">
    <source>
        <dbReference type="Pfam" id="PF07699"/>
    </source>
</evidence>
<gene>
    <name evidence="5" type="ORF">SteCoe_13017</name>
</gene>
<proteinExistence type="predicted"/>
<dbReference type="InterPro" id="IPR011641">
    <property type="entry name" value="Tyr-kin_ephrin_A/B_rcpt-like"/>
</dbReference>
<evidence type="ECO:0000313" key="5">
    <source>
        <dbReference type="EMBL" id="OMJ85603.1"/>
    </source>
</evidence>
<dbReference type="PANTHER" id="PTHR46647:SF1">
    <property type="entry name" value="RAB9 EFFECTOR PROTEIN WITH KELCH MOTIFS"/>
    <property type="match status" value="1"/>
</dbReference>
<dbReference type="InterPro" id="IPR052124">
    <property type="entry name" value="Rab9_kelch_effector"/>
</dbReference>
<name>A0A1R2C9B4_9CILI</name>
<feature type="transmembrane region" description="Helical" evidence="3">
    <location>
        <begin position="1040"/>
        <end position="1063"/>
    </location>
</feature>
<dbReference type="Gene3D" id="2.120.10.80">
    <property type="entry name" value="Kelch-type beta propeller"/>
    <property type="match status" value="3"/>
</dbReference>
<keyword evidence="1" id="KW-0880">Kelch repeat</keyword>
<dbReference type="Gene3D" id="2.10.50.10">
    <property type="entry name" value="Tumor Necrosis Factor Receptor, subunit A, domain 2"/>
    <property type="match status" value="1"/>
</dbReference>
<dbReference type="SUPFAM" id="SSF117281">
    <property type="entry name" value="Kelch motif"/>
    <property type="match status" value="2"/>
</dbReference>
<keyword evidence="3" id="KW-0812">Transmembrane</keyword>
<dbReference type="PANTHER" id="PTHR46647">
    <property type="entry name" value="RAB9 EFFECTOR PROTEIN WITH KELCH MOTIFS"/>
    <property type="match status" value="1"/>
</dbReference>
<comment type="caution">
    <text evidence="5">The sequence shown here is derived from an EMBL/GenBank/DDBJ whole genome shotgun (WGS) entry which is preliminary data.</text>
</comment>
<keyword evidence="6" id="KW-1185">Reference proteome</keyword>
<keyword evidence="3" id="KW-1133">Transmembrane helix</keyword>
<evidence type="ECO:0000256" key="3">
    <source>
        <dbReference type="SAM" id="Phobius"/>
    </source>
</evidence>
<dbReference type="Proteomes" id="UP000187209">
    <property type="component" value="Unassembled WGS sequence"/>
</dbReference>
<feature type="transmembrane region" description="Helical" evidence="3">
    <location>
        <begin position="797"/>
        <end position="822"/>
    </location>
</feature>
<evidence type="ECO:0000313" key="6">
    <source>
        <dbReference type="Proteomes" id="UP000187209"/>
    </source>
</evidence>
<keyword evidence="2" id="KW-0677">Repeat</keyword>